<evidence type="ECO:0000313" key="15">
    <source>
        <dbReference type="EMBL" id="PIS05083.1"/>
    </source>
</evidence>
<evidence type="ECO:0000256" key="10">
    <source>
        <dbReference type="ARBA" id="ARBA00042242"/>
    </source>
</evidence>
<dbReference type="InterPro" id="IPR016185">
    <property type="entry name" value="PreATP-grasp_dom_sf"/>
</dbReference>
<dbReference type="GO" id="GO:0006189">
    <property type="term" value="P:'de novo' IMP biosynthetic process"/>
    <property type="evidence" value="ECO:0007669"/>
    <property type="project" value="UniProtKB-UniRule"/>
</dbReference>
<organism evidence="15 16">
    <name type="scientific">Candidatus Buchananbacteria bacterium CG10_big_fil_rev_8_21_14_0_10_42_9</name>
    <dbReference type="NCBI Taxonomy" id="1974526"/>
    <lineage>
        <taxon>Bacteria</taxon>
        <taxon>Candidatus Buchananiibacteriota</taxon>
    </lineage>
</organism>
<evidence type="ECO:0000256" key="2">
    <source>
        <dbReference type="ARBA" id="ARBA00001946"/>
    </source>
</evidence>
<dbReference type="PANTHER" id="PTHR43472:SF1">
    <property type="entry name" value="PHOSPHORIBOSYLAMINE--GLYCINE LIGASE, CHLOROPLASTIC"/>
    <property type="match status" value="1"/>
</dbReference>
<evidence type="ECO:0000256" key="8">
    <source>
        <dbReference type="ARBA" id="ARBA00022840"/>
    </source>
</evidence>
<evidence type="ECO:0000256" key="7">
    <source>
        <dbReference type="ARBA" id="ARBA00022755"/>
    </source>
</evidence>
<dbReference type="GO" id="GO:0046872">
    <property type="term" value="F:metal ion binding"/>
    <property type="evidence" value="ECO:0007669"/>
    <property type="project" value="InterPro"/>
</dbReference>
<keyword evidence="6 13" id="KW-0547">Nucleotide-binding</keyword>
<dbReference type="GO" id="GO:0009113">
    <property type="term" value="P:purine nucleobase biosynthetic process"/>
    <property type="evidence" value="ECO:0007669"/>
    <property type="project" value="InterPro"/>
</dbReference>
<dbReference type="AlphaFoldDB" id="A0A2H0W147"/>
<evidence type="ECO:0000256" key="4">
    <source>
        <dbReference type="ARBA" id="ARBA00013255"/>
    </source>
</evidence>
<dbReference type="Pfam" id="PF02844">
    <property type="entry name" value="GARS_N"/>
    <property type="match status" value="1"/>
</dbReference>
<evidence type="ECO:0000256" key="5">
    <source>
        <dbReference type="ARBA" id="ARBA00022598"/>
    </source>
</evidence>
<comment type="cofactor">
    <cofactor evidence="1">
        <name>Mn(2+)</name>
        <dbReference type="ChEBI" id="CHEBI:29035"/>
    </cofactor>
</comment>
<protein>
    <recommendedName>
        <fullName evidence="4 12">Phosphoribosylamine--glycine ligase</fullName>
        <ecNumber evidence="4 12">6.3.4.13</ecNumber>
    </recommendedName>
    <alternativeName>
        <fullName evidence="12">GARS</fullName>
    </alternativeName>
    <alternativeName>
        <fullName evidence="10 12">Glycinamide ribonucleotide synthetase</fullName>
    </alternativeName>
    <alternativeName>
        <fullName evidence="11 12">Phosphoribosylglycinamide synthetase</fullName>
    </alternativeName>
</protein>
<evidence type="ECO:0000256" key="12">
    <source>
        <dbReference type="HAMAP-Rule" id="MF_00138"/>
    </source>
</evidence>
<dbReference type="InterPro" id="IPR000115">
    <property type="entry name" value="PRibGlycinamide_synth"/>
</dbReference>
<keyword evidence="5 12" id="KW-0436">Ligase</keyword>
<dbReference type="InterPro" id="IPR020560">
    <property type="entry name" value="PRibGlycinamide_synth_C-dom"/>
</dbReference>
<dbReference type="Gene3D" id="3.90.600.10">
    <property type="entry name" value="Phosphoribosylglycinamide synthetase, C-terminal domain"/>
    <property type="match status" value="1"/>
</dbReference>
<dbReference type="Proteomes" id="UP000230935">
    <property type="component" value="Unassembled WGS sequence"/>
</dbReference>
<reference evidence="16" key="1">
    <citation type="submission" date="2017-09" db="EMBL/GenBank/DDBJ databases">
        <title>Depth-based differentiation of microbial function through sediment-hosted aquifers and enrichment of novel symbionts in the deep terrestrial subsurface.</title>
        <authorList>
            <person name="Probst A.J."/>
            <person name="Ladd B."/>
            <person name="Jarett J.K."/>
            <person name="Geller-Mcgrath D.E."/>
            <person name="Sieber C.M.K."/>
            <person name="Emerson J.B."/>
            <person name="Anantharaman K."/>
            <person name="Thomas B.C."/>
            <person name="Malmstrom R."/>
            <person name="Stieglmeier M."/>
            <person name="Klingl A."/>
            <person name="Woyke T."/>
            <person name="Ryan C.M."/>
            <person name="Banfield J.F."/>
        </authorList>
    </citation>
    <scope>NUCLEOTIDE SEQUENCE [LARGE SCALE GENOMIC DNA]</scope>
</reference>
<dbReference type="GO" id="GO:0005524">
    <property type="term" value="F:ATP binding"/>
    <property type="evidence" value="ECO:0007669"/>
    <property type="project" value="UniProtKB-UniRule"/>
</dbReference>
<dbReference type="EC" id="6.3.4.13" evidence="4 12"/>
<evidence type="ECO:0000256" key="13">
    <source>
        <dbReference type="PROSITE-ProRule" id="PRU00409"/>
    </source>
</evidence>
<dbReference type="HAMAP" id="MF_00138">
    <property type="entry name" value="GARS"/>
    <property type="match status" value="1"/>
</dbReference>
<dbReference type="PROSITE" id="PS50975">
    <property type="entry name" value="ATP_GRASP"/>
    <property type="match status" value="1"/>
</dbReference>
<dbReference type="SUPFAM" id="SSF51246">
    <property type="entry name" value="Rudiment single hybrid motif"/>
    <property type="match status" value="1"/>
</dbReference>
<dbReference type="GO" id="GO:0004637">
    <property type="term" value="F:phosphoribosylamine-glycine ligase activity"/>
    <property type="evidence" value="ECO:0007669"/>
    <property type="project" value="UniProtKB-UniRule"/>
</dbReference>
<comment type="cofactor">
    <cofactor evidence="2">
        <name>Mg(2+)</name>
        <dbReference type="ChEBI" id="CHEBI:18420"/>
    </cofactor>
</comment>
<comment type="similarity">
    <text evidence="9 12">Belongs to the GARS family.</text>
</comment>
<dbReference type="SMART" id="SM01210">
    <property type="entry name" value="GARS_C"/>
    <property type="match status" value="1"/>
</dbReference>
<dbReference type="InterPro" id="IPR020559">
    <property type="entry name" value="PRibGlycinamide_synth_CS"/>
</dbReference>
<dbReference type="InterPro" id="IPR020561">
    <property type="entry name" value="PRibGlycinamid_synth_ATP-grasp"/>
</dbReference>
<evidence type="ECO:0000256" key="1">
    <source>
        <dbReference type="ARBA" id="ARBA00001936"/>
    </source>
</evidence>
<dbReference type="SUPFAM" id="SSF56059">
    <property type="entry name" value="Glutathione synthetase ATP-binding domain-like"/>
    <property type="match status" value="1"/>
</dbReference>
<proteinExistence type="inferred from homology"/>
<dbReference type="SMART" id="SM01209">
    <property type="entry name" value="GARS_A"/>
    <property type="match status" value="1"/>
</dbReference>
<dbReference type="UniPathway" id="UPA00074">
    <property type="reaction ID" value="UER00125"/>
</dbReference>
<evidence type="ECO:0000256" key="11">
    <source>
        <dbReference type="ARBA" id="ARBA00042864"/>
    </source>
</evidence>
<feature type="domain" description="ATP-grasp" evidence="14">
    <location>
        <begin position="111"/>
        <end position="320"/>
    </location>
</feature>
<dbReference type="SUPFAM" id="SSF52440">
    <property type="entry name" value="PreATP-grasp domain"/>
    <property type="match status" value="1"/>
</dbReference>
<evidence type="ECO:0000259" key="14">
    <source>
        <dbReference type="PROSITE" id="PS50975"/>
    </source>
</evidence>
<comment type="catalytic activity">
    <reaction evidence="12">
        <text>5-phospho-beta-D-ribosylamine + glycine + ATP = N(1)-(5-phospho-beta-D-ribosyl)glycinamide + ADP + phosphate + H(+)</text>
        <dbReference type="Rhea" id="RHEA:17453"/>
        <dbReference type="ChEBI" id="CHEBI:15378"/>
        <dbReference type="ChEBI" id="CHEBI:30616"/>
        <dbReference type="ChEBI" id="CHEBI:43474"/>
        <dbReference type="ChEBI" id="CHEBI:57305"/>
        <dbReference type="ChEBI" id="CHEBI:58681"/>
        <dbReference type="ChEBI" id="CHEBI:143788"/>
        <dbReference type="ChEBI" id="CHEBI:456216"/>
        <dbReference type="EC" id="6.3.4.13"/>
    </reaction>
</comment>
<dbReference type="Gene3D" id="3.30.1490.20">
    <property type="entry name" value="ATP-grasp fold, A domain"/>
    <property type="match status" value="1"/>
</dbReference>
<dbReference type="InterPro" id="IPR013815">
    <property type="entry name" value="ATP_grasp_subdomain_1"/>
</dbReference>
<dbReference type="PROSITE" id="PS00184">
    <property type="entry name" value="GARS"/>
    <property type="match status" value="1"/>
</dbReference>
<dbReference type="Gene3D" id="3.40.50.20">
    <property type="match status" value="1"/>
</dbReference>
<dbReference type="InterPro" id="IPR020562">
    <property type="entry name" value="PRibGlycinamide_synth_N"/>
</dbReference>
<evidence type="ECO:0000256" key="9">
    <source>
        <dbReference type="ARBA" id="ARBA00038345"/>
    </source>
</evidence>
<comment type="pathway">
    <text evidence="3 12">Purine metabolism; IMP biosynthesis via de novo pathway; N(1)-(5-phospho-D-ribosyl)glycinamide from 5-phospho-alpha-D-ribose 1-diphosphate: step 2/2.</text>
</comment>
<name>A0A2H0W147_9BACT</name>
<comment type="caution">
    <text evidence="15">The sequence shown here is derived from an EMBL/GenBank/DDBJ whole genome shotgun (WGS) entry which is preliminary data.</text>
</comment>
<sequence>MTKVLVVGSGAREHAIAWLLKSSQTEVELVCFASNHNPGLVELTTDLKLGQMDDVLAVTDFAKQHQVDFAVIGPELPLSVGVVEALAESGIPAVGPTQALAQIESSKSFTRDLLSEFEIEANPKYKEFTEFSEVEAWVKDNAASGFVIKPDGLTGGKGVKVQGDHFDTLEEGLKIVKNVIDSEGKVVVEEKLVGQEFSLMSFSDGENLLHMPPVQDHKRAFDGDKGPNTGGMGSYSYPNNLPFLSDDDILQAQKINGQVVSALKKKLGEAYKGILYGNYIAVKDGLRLIEYNARLGDPEAMNALSLIEGDFVKLCQDIINGSLDKSDINFKAEATVCKYIVPKGYPDNPVKNEKIDVSEVDQSKVKLFYAAVDAREDGLYLTGSRAIGVVATANTVSEAEKIVESEIKKITGPVFHRQDIGTKKLIDKRINIMKEIRG</sequence>
<evidence type="ECO:0000256" key="6">
    <source>
        <dbReference type="ARBA" id="ARBA00022741"/>
    </source>
</evidence>
<dbReference type="InterPro" id="IPR011761">
    <property type="entry name" value="ATP-grasp"/>
</dbReference>
<dbReference type="InterPro" id="IPR037123">
    <property type="entry name" value="PRibGlycinamide_synth_C_sf"/>
</dbReference>
<dbReference type="Gene3D" id="3.30.470.20">
    <property type="entry name" value="ATP-grasp fold, B domain"/>
    <property type="match status" value="1"/>
</dbReference>
<dbReference type="EMBL" id="PEZZ01000021">
    <property type="protein sequence ID" value="PIS05083.1"/>
    <property type="molecule type" value="Genomic_DNA"/>
</dbReference>
<dbReference type="Pfam" id="PF01071">
    <property type="entry name" value="GARS_A"/>
    <property type="match status" value="1"/>
</dbReference>
<evidence type="ECO:0000313" key="16">
    <source>
        <dbReference type="Proteomes" id="UP000230935"/>
    </source>
</evidence>
<evidence type="ECO:0000256" key="3">
    <source>
        <dbReference type="ARBA" id="ARBA00005174"/>
    </source>
</evidence>
<dbReference type="PANTHER" id="PTHR43472">
    <property type="entry name" value="PHOSPHORIBOSYLAMINE--GLYCINE LIGASE"/>
    <property type="match status" value="1"/>
</dbReference>
<dbReference type="Pfam" id="PF02843">
    <property type="entry name" value="GARS_C"/>
    <property type="match status" value="1"/>
</dbReference>
<keyword evidence="7 12" id="KW-0658">Purine biosynthesis</keyword>
<dbReference type="NCBIfam" id="TIGR00877">
    <property type="entry name" value="purD"/>
    <property type="match status" value="1"/>
</dbReference>
<dbReference type="InterPro" id="IPR011054">
    <property type="entry name" value="Rudment_hybrid_motif"/>
</dbReference>
<accession>A0A2H0W147</accession>
<gene>
    <name evidence="12 15" type="primary">purD</name>
    <name evidence="15" type="ORF">COT81_02865</name>
</gene>
<keyword evidence="8 13" id="KW-0067">ATP-binding</keyword>